<feature type="chain" id="PRO_5005202860" evidence="1">
    <location>
        <begin position="23"/>
        <end position="359"/>
    </location>
</feature>
<proteinExistence type="predicted"/>
<organism evidence="2">
    <name type="scientific">uncultured bacterium fosmid pJB16B1</name>
    <dbReference type="NCBI Taxonomy" id="1478054"/>
    <lineage>
        <taxon>Bacteria</taxon>
        <taxon>environmental samples</taxon>
    </lineage>
</organism>
<name>A0A0H3U7F3_9BACT</name>
<keyword evidence="1" id="KW-0732">Signal</keyword>
<sequence>MKNIIKYVIFAASAVLATSSNAGTKGSEAAGLITSTPDTKNPVEGLFEISMIGYDIETETTFETFIPVSKDMPWESVYIALANTDYSLESAAENALMALSKVAYAEGLAEYNKLRIERLTESVNKAFKSLDTIDLRDDVNEITKRLEKKDTTDDTTTIYGGNSIFNVAAAQADGKTIESNSNDRLQIYGFPGADRTNVGLFPVIGNNSGEVGRMMWFDPWNYLDGDTINVDRSDEYSHLPSKASGKHGIHLAGWYTPTSDPNKCSSGDTIADQLKRGANTHYVLTQFKNDSQLHYTEVGKLLTGSAIKIVGTQGGGEAVIGSGSTTNTLTFASAGDSNVKVTVSGTDGNATVTIGVYYR</sequence>
<dbReference type="AlphaFoldDB" id="A0A0H3U7F3"/>
<protein>
    <submittedName>
        <fullName evidence="2">Uncharacterized protein</fullName>
    </submittedName>
</protein>
<reference evidence="2" key="1">
    <citation type="submission" date="2013-08" db="EMBL/GenBank/DDBJ databases">
        <title>Comparison of modified E. coli strains.</title>
        <authorList>
            <person name="Juergensen J."/>
            <person name="Bonge A."/>
            <person name="Streit W.R."/>
        </authorList>
    </citation>
    <scope>NUCLEOTIDE SEQUENCE</scope>
</reference>
<dbReference type="EMBL" id="KF540228">
    <property type="protein sequence ID" value="AIF26366.1"/>
    <property type="molecule type" value="Genomic_DNA"/>
</dbReference>
<evidence type="ECO:0000256" key="1">
    <source>
        <dbReference type="SAM" id="SignalP"/>
    </source>
</evidence>
<evidence type="ECO:0000313" key="2">
    <source>
        <dbReference type="EMBL" id="AIF26366.1"/>
    </source>
</evidence>
<feature type="signal peptide" evidence="1">
    <location>
        <begin position="1"/>
        <end position="22"/>
    </location>
</feature>
<accession>A0A0H3U7F3</accession>